<gene>
    <name evidence="1" type="ORF">DRB17_11705</name>
</gene>
<dbReference type="Proteomes" id="UP000253941">
    <property type="component" value="Unassembled WGS sequence"/>
</dbReference>
<dbReference type="EMBL" id="QPMH01000010">
    <property type="protein sequence ID" value="RDD61594.1"/>
    <property type="molecule type" value="Genomic_DNA"/>
</dbReference>
<proteinExistence type="predicted"/>
<evidence type="ECO:0000313" key="1">
    <source>
        <dbReference type="EMBL" id="RDD61594.1"/>
    </source>
</evidence>
<dbReference type="AlphaFoldDB" id="A0A369TAS3"/>
<sequence>MAEKTVTASEFARNFGRYRDEAAAGDVVNVTNRGRIIGGFLSARQLEEYRRLKRRERENLVVGELPDDVVSDIEAAEFNKAP</sequence>
<dbReference type="RefSeq" id="WP_114582397.1">
    <property type="nucleotide sequence ID" value="NZ_QPMH01000010.1"/>
</dbReference>
<organism evidence="1 2">
    <name type="scientific">Ferruginivarius sediminum</name>
    <dbReference type="NCBI Taxonomy" id="2661937"/>
    <lineage>
        <taxon>Bacteria</taxon>
        <taxon>Pseudomonadati</taxon>
        <taxon>Pseudomonadota</taxon>
        <taxon>Alphaproteobacteria</taxon>
        <taxon>Rhodospirillales</taxon>
        <taxon>Rhodospirillaceae</taxon>
        <taxon>Ferruginivarius</taxon>
    </lineage>
</organism>
<keyword evidence="2" id="KW-1185">Reference proteome</keyword>
<comment type="caution">
    <text evidence="1">The sequence shown here is derived from an EMBL/GenBank/DDBJ whole genome shotgun (WGS) entry which is preliminary data.</text>
</comment>
<accession>A0A369TAS3</accession>
<protein>
    <recommendedName>
        <fullName evidence="3">Antitoxin</fullName>
    </recommendedName>
</protein>
<name>A0A369TAS3_9PROT</name>
<evidence type="ECO:0000313" key="2">
    <source>
        <dbReference type="Proteomes" id="UP000253941"/>
    </source>
</evidence>
<reference evidence="1 2" key="1">
    <citation type="submission" date="2018-07" db="EMBL/GenBank/DDBJ databases">
        <title>Venubactetium sediminum gen. nov., sp. nov., isolated from a marine solar saltern.</title>
        <authorList>
            <person name="Wang S."/>
        </authorList>
    </citation>
    <scope>NUCLEOTIDE SEQUENCE [LARGE SCALE GENOMIC DNA]</scope>
    <source>
        <strain evidence="1 2">WD2A32</strain>
    </source>
</reference>
<evidence type="ECO:0008006" key="3">
    <source>
        <dbReference type="Google" id="ProtNLM"/>
    </source>
</evidence>